<keyword evidence="3 4" id="KW-0326">Glycosidase</keyword>
<dbReference type="GO" id="GO:0016798">
    <property type="term" value="F:hydrolase activity, acting on glycosyl bonds"/>
    <property type="evidence" value="ECO:0007669"/>
    <property type="project" value="UniProtKB-KW"/>
</dbReference>
<dbReference type="PANTHER" id="PTHR10551">
    <property type="entry name" value="FASCIN"/>
    <property type="match status" value="1"/>
</dbReference>
<dbReference type="Gene3D" id="2.80.10.50">
    <property type="match status" value="1"/>
</dbReference>
<dbReference type="InterPro" id="IPR008999">
    <property type="entry name" value="Actin-crosslinking"/>
</dbReference>
<evidence type="ECO:0008006" key="10">
    <source>
        <dbReference type="Google" id="ProtNLM"/>
    </source>
</evidence>
<dbReference type="SUPFAM" id="SSF50405">
    <property type="entry name" value="Actin-crosslinking proteins"/>
    <property type="match status" value="1"/>
</dbReference>
<dbReference type="InterPro" id="IPR001547">
    <property type="entry name" value="Glyco_hydro_5"/>
</dbReference>
<feature type="chain" id="PRO_5044751315" description="Mannan endo-1,4-beta-mannosidase" evidence="5">
    <location>
        <begin position="25"/>
        <end position="501"/>
    </location>
</feature>
<evidence type="ECO:0000256" key="3">
    <source>
        <dbReference type="ARBA" id="ARBA00023295"/>
    </source>
</evidence>
<name>A0ABD3JBB9_EUCGL</name>
<feature type="domain" description="DUF7910" evidence="7">
    <location>
        <begin position="59"/>
        <end position="192"/>
    </location>
</feature>
<dbReference type="Pfam" id="PF25490">
    <property type="entry name" value="DUF7910"/>
    <property type="match status" value="1"/>
</dbReference>
<dbReference type="InterPro" id="IPR017853">
    <property type="entry name" value="GH"/>
</dbReference>
<evidence type="ECO:0000256" key="4">
    <source>
        <dbReference type="RuleBase" id="RU361153"/>
    </source>
</evidence>
<dbReference type="InterPro" id="IPR010431">
    <property type="entry name" value="Fascin"/>
</dbReference>
<sequence length="501" mass="57298">MAHCRHHPLVLLCSLFVFLPSILAQTADFNLPLRAINLGNWLVTEGWMMPSRFDGLIGQLLDGAQVQFKSTQLKKFMCAEGANIVINRDRAAGWETFRLWRISDTKFNIRAFNKNFVGLKDKKIVIAEVYGTPSASETFEIIRNPNRPNRVRLRASNELFLQAKTPTSVTADYNGDTNWNDNDPSIFDINIVGGLQGEYQITNGYGPSTAPQLLRDHWNNYITEQDFLFMATNNVTAVRIPVGWWIAYDPTPPKPFVGGSLYALDRAFTWAENYRMKVIVDLHAAPGSQNAESHSATRDGFVEWGDSYIQETVKVIEFLAARYCNRSALVAIELMNEPRAPDVKLNDLIGYYRLGYEAVRRYTMDAYVILSNRLGPADPLELFQFVRGLTRVVIDVHYYNLYDPKFKQWNLQQNIGYIYVDRENDLSKITQKRGPLSFVGEWTSALDFDGATKEDSGRFAKAQQDVYRQATFGWAYRSYKCHYDTWSLEQMIEDGLIKIVA</sequence>
<evidence type="ECO:0000256" key="1">
    <source>
        <dbReference type="ARBA" id="ARBA00005641"/>
    </source>
</evidence>
<dbReference type="CDD" id="cd00257">
    <property type="entry name" value="beta-trefoil_FSCN-like"/>
    <property type="match status" value="1"/>
</dbReference>
<feature type="domain" description="Glycoside hydrolase family 5" evidence="6">
    <location>
        <begin position="216"/>
        <end position="460"/>
    </location>
</feature>
<evidence type="ECO:0000256" key="5">
    <source>
        <dbReference type="SAM" id="SignalP"/>
    </source>
</evidence>
<evidence type="ECO:0000259" key="6">
    <source>
        <dbReference type="Pfam" id="PF00150"/>
    </source>
</evidence>
<feature type="signal peptide" evidence="5">
    <location>
        <begin position="1"/>
        <end position="24"/>
    </location>
</feature>
<proteinExistence type="inferred from homology"/>
<evidence type="ECO:0000313" key="9">
    <source>
        <dbReference type="Proteomes" id="UP001634007"/>
    </source>
</evidence>
<evidence type="ECO:0000313" key="8">
    <source>
        <dbReference type="EMBL" id="KAL3721691.1"/>
    </source>
</evidence>
<comment type="similarity">
    <text evidence="1 4">Belongs to the glycosyl hydrolase 5 (cellulase A) family.</text>
</comment>
<dbReference type="InterPro" id="IPR057232">
    <property type="entry name" value="DUF7910"/>
</dbReference>
<keyword evidence="9" id="KW-1185">Reference proteome</keyword>
<evidence type="ECO:0000256" key="2">
    <source>
        <dbReference type="ARBA" id="ARBA00022801"/>
    </source>
</evidence>
<dbReference type="InterPro" id="IPR018087">
    <property type="entry name" value="Glyco_hydro_5_CS"/>
</dbReference>
<evidence type="ECO:0000259" key="7">
    <source>
        <dbReference type="Pfam" id="PF25490"/>
    </source>
</evidence>
<keyword evidence="5" id="KW-0732">Signal</keyword>
<dbReference type="Proteomes" id="UP001634007">
    <property type="component" value="Unassembled WGS sequence"/>
</dbReference>
<accession>A0ABD3JBB9</accession>
<keyword evidence="2 4" id="KW-0378">Hydrolase</keyword>
<dbReference type="SUPFAM" id="SSF51445">
    <property type="entry name" value="(Trans)glycosidases"/>
    <property type="match status" value="1"/>
</dbReference>
<dbReference type="PROSITE" id="PS00659">
    <property type="entry name" value="GLYCOSYL_HYDROL_F5"/>
    <property type="match status" value="1"/>
</dbReference>
<organism evidence="8 9">
    <name type="scientific">Eucalyptus globulus</name>
    <name type="common">Tasmanian blue gum</name>
    <dbReference type="NCBI Taxonomy" id="34317"/>
    <lineage>
        <taxon>Eukaryota</taxon>
        <taxon>Viridiplantae</taxon>
        <taxon>Streptophyta</taxon>
        <taxon>Embryophyta</taxon>
        <taxon>Tracheophyta</taxon>
        <taxon>Spermatophyta</taxon>
        <taxon>Magnoliopsida</taxon>
        <taxon>eudicotyledons</taxon>
        <taxon>Gunneridae</taxon>
        <taxon>Pentapetalae</taxon>
        <taxon>rosids</taxon>
        <taxon>malvids</taxon>
        <taxon>Myrtales</taxon>
        <taxon>Myrtaceae</taxon>
        <taxon>Myrtoideae</taxon>
        <taxon>Eucalypteae</taxon>
        <taxon>Eucalyptus</taxon>
    </lineage>
</organism>
<dbReference type="AlphaFoldDB" id="A0ABD3JBB9"/>
<dbReference type="Gene3D" id="3.20.20.80">
    <property type="entry name" value="Glycosidases"/>
    <property type="match status" value="1"/>
</dbReference>
<dbReference type="PANTHER" id="PTHR10551:SF13">
    <property type="entry name" value="GLUCAN 1,3-BETA-GLUCOSIDASE ARB_04467-RELATED"/>
    <property type="match status" value="1"/>
</dbReference>
<dbReference type="EMBL" id="JBJKBG010000009">
    <property type="protein sequence ID" value="KAL3721691.1"/>
    <property type="molecule type" value="Genomic_DNA"/>
</dbReference>
<comment type="caution">
    <text evidence="8">The sequence shown here is derived from an EMBL/GenBank/DDBJ whole genome shotgun (WGS) entry which is preliminary data.</text>
</comment>
<reference evidence="8 9" key="1">
    <citation type="submission" date="2024-11" db="EMBL/GenBank/DDBJ databases">
        <title>Chromosome-level genome assembly of Eucalyptus globulus Labill. provides insights into its genome evolution.</title>
        <authorList>
            <person name="Li X."/>
        </authorList>
    </citation>
    <scope>NUCLEOTIDE SEQUENCE [LARGE SCALE GENOMIC DNA]</scope>
    <source>
        <strain evidence="8">CL2024</strain>
        <tissue evidence="8">Fresh tender leaves</tissue>
    </source>
</reference>
<gene>
    <name evidence="8" type="ORF">ACJRO7_034087</name>
</gene>
<dbReference type="Pfam" id="PF00150">
    <property type="entry name" value="Cellulase"/>
    <property type="match status" value="1"/>
</dbReference>
<protein>
    <recommendedName>
        <fullName evidence="10">Mannan endo-1,4-beta-mannosidase</fullName>
    </recommendedName>
</protein>